<gene>
    <name evidence="1" type="ORF">Nepgr_032595</name>
</gene>
<reference evidence="1" key="1">
    <citation type="submission" date="2023-05" db="EMBL/GenBank/DDBJ databases">
        <title>Nepenthes gracilis genome sequencing.</title>
        <authorList>
            <person name="Fukushima K."/>
        </authorList>
    </citation>
    <scope>NUCLEOTIDE SEQUENCE</scope>
    <source>
        <strain evidence="1">SING2019-196</strain>
    </source>
</reference>
<dbReference type="EMBL" id="BSYO01000039">
    <property type="protein sequence ID" value="GMH30752.1"/>
    <property type="molecule type" value="Genomic_DNA"/>
</dbReference>
<proteinExistence type="predicted"/>
<sequence>MDPLLALAPVLGFERDLSTDMEIGASIGAQVRVGLIVKSIDVARMVGSILGSQRFSEPGSGFIVLKKCCGG</sequence>
<comment type="caution">
    <text evidence="1">The sequence shown here is derived from an EMBL/GenBank/DDBJ whole genome shotgun (WGS) entry which is preliminary data.</text>
</comment>
<organism evidence="1 2">
    <name type="scientific">Nepenthes gracilis</name>
    <name type="common">Slender pitcher plant</name>
    <dbReference type="NCBI Taxonomy" id="150966"/>
    <lineage>
        <taxon>Eukaryota</taxon>
        <taxon>Viridiplantae</taxon>
        <taxon>Streptophyta</taxon>
        <taxon>Embryophyta</taxon>
        <taxon>Tracheophyta</taxon>
        <taxon>Spermatophyta</taxon>
        <taxon>Magnoliopsida</taxon>
        <taxon>eudicotyledons</taxon>
        <taxon>Gunneridae</taxon>
        <taxon>Pentapetalae</taxon>
        <taxon>Caryophyllales</taxon>
        <taxon>Nepenthaceae</taxon>
        <taxon>Nepenthes</taxon>
    </lineage>
</organism>
<dbReference type="Proteomes" id="UP001279734">
    <property type="component" value="Unassembled WGS sequence"/>
</dbReference>
<evidence type="ECO:0000313" key="2">
    <source>
        <dbReference type="Proteomes" id="UP001279734"/>
    </source>
</evidence>
<dbReference type="AlphaFoldDB" id="A0AAD3TL51"/>
<keyword evidence="2" id="KW-1185">Reference proteome</keyword>
<name>A0AAD3TL51_NEPGR</name>
<accession>A0AAD3TL51</accession>
<protein>
    <submittedName>
        <fullName evidence="1">Uncharacterized protein</fullName>
    </submittedName>
</protein>
<evidence type="ECO:0000313" key="1">
    <source>
        <dbReference type="EMBL" id="GMH30752.1"/>
    </source>
</evidence>